<organism evidence="2">
    <name type="scientific">marine sediment metagenome</name>
    <dbReference type="NCBI Taxonomy" id="412755"/>
    <lineage>
        <taxon>unclassified sequences</taxon>
        <taxon>metagenomes</taxon>
        <taxon>ecological metagenomes</taxon>
    </lineage>
</organism>
<feature type="non-terminal residue" evidence="2">
    <location>
        <position position="1"/>
    </location>
</feature>
<gene>
    <name evidence="2" type="ORF">S12H4_43427</name>
</gene>
<dbReference type="AlphaFoldDB" id="X1VJ64"/>
<evidence type="ECO:0000256" key="1">
    <source>
        <dbReference type="SAM" id="Phobius"/>
    </source>
</evidence>
<feature type="transmembrane region" description="Helical" evidence="1">
    <location>
        <begin position="193"/>
        <end position="212"/>
    </location>
</feature>
<reference evidence="2" key="1">
    <citation type="journal article" date="2014" name="Front. Microbiol.">
        <title>High frequency of phylogenetically diverse reductive dehalogenase-homologous genes in deep subseafloor sedimentary metagenomes.</title>
        <authorList>
            <person name="Kawai M."/>
            <person name="Futagami T."/>
            <person name="Toyoda A."/>
            <person name="Takaki Y."/>
            <person name="Nishi S."/>
            <person name="Hori S."/>
            <person name="Arai W."/>
            <person name="Tsubouchi T."/>
            <person name="Morono Y."/>
            <person name="Uchiyama I."/>
            <person name="Ito T."/>
            <person name="Fujiyama A."/>
            <person name="Inagaki F."/>
            <person name="Takami H."/>
        </authorList>
    </citation>
    <scope>NUCLEOTIDE SEQUENCE</scope>
    <source>
        <strain evidence="2">Expedition CK06-06</strain>
    </source>
</reference>
<proteinExistence type="predicted"/>
<keyword evidence="1" id="KW-0812">Transmembrane</keyword>
<sequence>GKIKESFGNRGSELFVRKAGKSLNTLIAQEDHLIKVLKESAKRGEVELYSSLGVLMNAEEKQEALLKSLTGNINFQEVSNSFDAHLEKLDFDKSHFQPMRTLLTTLQQTPHKLITSPDAVLTRLNKSSLRKLIDMYLILKEDTFTIITPLFLKDGKELSETLIRDIEQIGHSLRIVGVPLINQEILAMVKGDLVRCFFLAVCLILLCLSVHFRSTILVLFSLAPLLMGTLWMLGSMALCNIKLNAINMVILPMIIGIG</sequence>
<accession>X1VJ64</accession>
<dbReference type="SUPFAM" id="SSF82866">
    <property type="entry name" value="Multidrug efflux transporter AcrB transmembrane domain"/>
    <property type="match status" value="1"/>
</dbReference>
<keyword evidence="1" id="KW-0472">Membrane</keyword>
<comment type="caution">
    <text evidence="2">The sequence shown here is derived from an EMBL/GenBank/DDBJ whole genome shotgun (WGS) entry which is preliminary data.</text>
</comment>
<evidence type="ECO:0008006" key="3">
    <source>
        <dbReference type="Google" id="ProtNLM"/>
    </source>
</evidence>
<feature type="non-terminal residue" evidence="2">
    <location>
        <position position="258"/>
    </location>
</feature>
<name>X1VJ64_9ZZZZ</name>
<protein>
    <recommendedName>
        <fullName evidence="3">Membrane transport protein MMPL domain-containing protein</fullName>
    </recommendedName>
</protein>
<dbReference type="Gene3D" id="1.20.1640.10">
    <property type="entry name" value="Multidrug efflux transporter AcrB transmembrane domain"/>
    <property type="match status" value="1"/>
</dbReference>
<keyword evidence="1" id="KW-1133">Transmembrane helix</keyword>
<evidence type="ECO:0000313" key="2">
    <source>
        <dbReference type="EMBL" id="GAJ07795.1"/>
    </source>
</evidence>
<feature type="transmembrane region" description="Helical" evidence="1">
    <location>
        <begin position="218"/>
        <end position="239"/>
    </location>
</feature>
<dbReference type="EMBL" id="BARW01026649">
    <property type="protein sequence ID" value="GAJ07795.1"/>
    <property type="molecule type" value="Genomic_DNA"/>
</dbReference>